<organism evidence="1 2">
    <name type="scientific">Nocardioides lianchengensis</name>
    <dbReference type="NCBI Taxonomy" id="1045774"/>
    <lineage>
        <taxon>Bacteria</taxon>
        <taxon>Bacillati</taxon>
        <taxon>Actinomycetota</taxon>
        <taxon>Actinomycetes</taxon>
        <taxon>Propionibacteriales</taxon>
        <taxon>Nocardioidaceae</taxon>
        <taxon>Nocardioides</taxon>
    </lineage>
</organism>
<accession>A0A1G6WDW7</accession>
<evidence type="ECO:0000313" key="2">
    <source>
        <dbReference type="Proteomes" id="UP000199034"/>
    </source>
</evidence>
<dbReference type="OrthoDB" id="3779270at2"/>
<sequence>MRLLRTLTLAAVALALPAATLTPAQAAAPSERTHRSYVVKATASTDAVVQGRRVVLSGTVRKARRGERVRVQVRYDGGRWKTSDLSDRVDRQGRFRISDKITSTRSRSYRVVKPAGRGFRAGRSKAVHVDVYSWRPLPTLAPVNATATYWVEAVKINGRAYPESLTGSASDAQGGTSYNLERRCRQLTTRVGLADTSKDSVLGTASLKADGVQKYAGSFALTQSSPVTLDVSKVFRLTFDWTSRSTDSGAGDQTGAVVALGSPRLLCRD</sequence>
<dbReference type="Proteomes" id="UP000199034">
    <property type="component" value="Unassembled WGS sequence"/>
</dbReference>
<proteinExistence type="predicted"/>
<dbReference type="EMBL" id="FMZM01000009">
    <property type="protein sequence ID" value="SDD63275.1"/>
    <property type="molecule type" value="Genomic_DNA"/>
</dbReference>
<protein>
    <submittedName>
        <fullName evidence="1">Uncharacterized protein</fullName>
    </submittedName>
</protein>
<reference evidence="1 2" key="1">
    <citation type="submission" date="2016-10" db="EMBL/GenBank/DDBJ databases">
        <authorList>
            <person name="de Groot N.N."/>
        </authorList>
    </citation>
    <scope>NUCLEOTIDE SEQUENCE [LARGE SCALE GENOMIC DNA]</scope>
    <source>
        <strain evidence="1 2">CGMCC 4.6858</strain>
    </source>
</reference>
<name>A0A1G6WDW7_9ACTN</name>
<gene>
    <name evidence="1" type="ORF">SAMN05421872_109238</name>
</gene>
<keyword evidence="2" id="KW-1185">Reference proteome</keyword>
<dbReference type="RefSeq" id="WP_090859116.1">
    <property type="nucleotide sequence ID" value="NZ_FMZM01000009.1"/>
</dbReference>
<evidence type="ECO:0000313" key="1">
    <source>
        <dbReference type="EMBL" id="SDD63275.1"/>
    </source>
</evidence>
<dbReference type="AlphaFoldDB" id="A0A1G6WDW7"/>